<dbReference type="PANTHER" id="PTHR30579">
    <property type="entry name" value="TRANSCRIPTIONAL REGULATOR"/>
    <property type="match status" value="1"/>
</dbReference>
<evidence type="ECO:0000256" key="1">
    <source>
        <dbReference type="ARBA" id="ARBA00009437"/>
    </source>
</evidence>
<keyword evidence="5" id="KW-1133">Transmembrane helix</keyword>
<dbReference type="GO" id="GO:0003677">
    <property type="term" value="F:DNA binding"/>
    <property type="evidence" value="ECO:0007669"/>
    <property type="project" value="UniProtKB-KW"/>
</dbReference>
<comment type="similarity">
    <text evidence="1">Belongs to the LysR transcriptional regulatory family.</text>
</comment>
<evidence type="ECO:0000256" key="4">
    <source>
        <dbReference type="ARBA" id="ARBA00023163"/>
    </source>
</evidence>
<organism evidence="7 8">
    <name type="scientific">Ferrovibrio terrae</name>
    <dbReference type="NCBI Taxonomy" id="2594003"/>
    <lineage>
        <taxon>Bacteria</taxon>
        <taxon>Pseudomonadati</taxon>
        <taxon>Pseudomonadota</taxon>
        <taxon>Alphaproteobacteria</taxon>
        <taxon>Rhodospirillales</taxon>
        <taxon>Rhodospirillaceae</taxon>
        <taxon>Ferrovibrio</taxon>
    </lineage>
</organism>
<dbReference type="InterPro" id="IPR050176">
    <property type="entry name" value="LTTR"/>
</dbReference>
<dbReference type="SUPFAM" id="SSF46785">
    <property type="entry name" value="Winged helix' DNA-binding domain"/>
    <property type="match status" value="1"/>
</dbReference>
<feature type="domain" description="HTH lysR-type" evidence="6">
    <location>
        <begin position="5"/>
        <end position="62"/>
    </location>
</feature>
<dbReference type="PRINTS" id="PR00039">
    <property type="entry name" value="HTHLYSR"/>
</dbReference>
<evidence type="ECO:0000313" key="8">
    <source>
        <dbReference type="Proteomes" id="UP000317496"/>
    </source>
</evidence>
<dbReference type="Gene3D" id="1.10.10.10">
    <property type="entry name" value="Winged helix-like DNA-binding domain superfamily/Winged helix DNA-binding domain"/>
    <property type="match status" value="1"/>
</dbReference>
<dbReference type="SUPFAM" id="SSF53850">
    <property type="entry name" value="Periplasmic binding protein-like II"/>
    <property type="match status" value="1"/>
</dbReference>
<proteinExistence type="inferred from homology"/>
<protein>
    <submittedName>
        <fullName evidence="7">LysR family transcriptional regulator</fullName>
    </submittedName>
</protein>
<dbReference type="Gene3D" id="3.40.190.10">
    <property type="entry name" value="Periplasmic binding protein-like II"/>
    <property type="match status" value="2"/>
</dbReference>
<dbReference type="Pfam" id="PF00126">
    <property type="entry name" value="HTH_1"/>
    <property type="match status" value="1"/>
</dbReference>
<dbReference type="InterPro" id="IPR005119">
    <property type="entry name" value="LysR_subst-bd"/>
</dbReference>
<name>A0A516GY80_9PROT</name>
<evidence type="ECO:0000313" key="7">
    <source>
        <dbReference type="EMBL" id="QDO96476.1"/>
    </source>
</evidence>
<dbReference type="FunFam" id="1.10.10.10:FF:000001">
    <property type="entry name" value="LysR family transcriptional regulator"/>
    <property type="match status" value="1"/>
</dbReference>
<dbReference type="KEGG" id="fer:FNB15_03955"/>
<evidence type="ECO:0000256" key="5">
    <source>
        <dbReference type="SAM" id="Phobius"/>
    </source>
</evidence>
<keyword evidence="4" id="KW-0804">Transcription</keyword>
<feature type="transmembrane region" description="Helical" evidence="5">
    <location>
        <begin position="212"/>
        <end position="233"/>
    </location>
</feature>
<accession>A0A516GY80</accession>
<keyword evidence="3" id="KW-0238">DNA-binding</keyword>
<dbReference type="GO" id="GO:0003700">
    <property type="term" value="F:DNA-binding transcription factor activity"/>
    <property type="evidence" value="ECO:0007669"/>
    <property type="project" value="InterPro"/>
</dbReference>
<sequence>MQPALDIDSLRALVLVAEYRSFTRAAEALEATQAAISLRLKRLETRLGRRLLERTPRLVQLTPDGAALLTEARHVLAAHDAALAALEAKPQRPLLLGISDQAVGAQLPGLLAQLRGRLPGLRLEVRIGLSRDLSEAFDTGKIDAAILHHVGKTTPRGAELLLRDRLGWFAAPGFEWRAGEPLPLLALAAPCTVRASAIKALDSAKIRWSESFTGGGVGALTAAVAAGLGVAVLGRRARLPGMTEWTKRQRLPELPETAILLQSRVSDPVLSRALREIASAIRADQ</sequence>
<dbReference type="Proteomes" id="UP000317496">
    <property type="component" value="Chromosome"/>
</dbReference>
<keyword evidence="2" id="KW-0805">Transcription regulation</keyword>
<dbReference type="OrthoDB" id="9789529at2"/>
<keyword evidence="5" id="KW-0472">Membrane</keyword>
<keyword evidence="5" id="KW-0812">Transmembrane</keyword>
<gene>
    <name evidence="7" type="ORF">FNB15_03955</name>
</gene>
<dbReference type="PANTHER" id="PTHR30579:SF7">
    <property type="entry name" value="HTH-TYPE TRANSCRIPTIONAL REGULATOR LRHA-RELATED"/>
    <property type="match status" value="1"/>
</dbReference>
<dbReference type="InterPro" id="IPR036390">
    <property type="entry name" value="WH_DNA-bd_sf"/>
</dbReference>
<dbReference type="InterPro" id="IPR036388">
    <property type="entry name" value="WH-like_DNA-bd_sf"/>
</dbReference>
<evidence type="ECO:0000256" key="3">
    <source>
        <dbReference type="ARBA" id="ARBA00023125"/>
    </source>
</evidence>
<keyword evidence="8" id="KW-1185">Reference proteome</keyword>
<dbReference type="InterPro" id="IPR000847">
    <property type="entry name" value="LysR_HTH_N"/>
</dbReference>
<dbReference type="RefSeq" id="WP_144067457.1">
    <property type="nucleotide sequence ID" value="NZ_CP041636.1"/>
</dbReference>
<evidence type="ECO:0000259" key="6">
    <source>
        <dbReference type="PROSITE" id="PS50931"/>
    </source>
</evidence>
<dbReference type="AlphaFoldDB" id="A0A516GY80"/>
<evidence type="ECO:0000256" key="2">
    <source>
        <dbReference type="ARBA" id="ARBA00023015"/>
    </source>
</evidence>
<dbReference type="EMBL" id="CP041636">
    <property type="protein sequence ID" value="QDO96476.1"/>
    <property type="molecule type" value="Genomic_DNA"/>
</dbReference>
<dbReference type="PROSITE" id="PS50931">
    <property type="entry name" value="HTH_LYSR"/>
    <property type="match status" value="1"/>
</dbReference>
<reference evidence="7 8" key="1">
    <citation type="submission" date="2019-07" db="EMBL/GenBank/DDBJ databases">
        <title>Genome sequencing for Ferrovibrio sp. K5.</title>
        <authorList>
            <person name="Park S.-J."/>
        </authorList>
    </citation>
    <scope>NUCLEOTIDE SEQUENCE [LARGE SCALE GENOMIC DNA]</scope>
    <source>
        <strain evidence="7 8">K5</strain>
    </source>
</reference>
<dbReference type="Pfam" id="PF03466">
    <property type="entry name" value="LysR_substrate"/>
    <property type="match status" value="1"/>
</dbReference>